<dbReference type="GO" id="GO:0008092">
    <property type="term" value="F:cytoskeletal protein binding"/>
    <property type="evidence" value="ECO:0007669"/>
    <property type="project" value="InterPro"/>
</dbReference>
<dbReference type="InterPro" id="IPR013766">
    <property type="entry name" value="Thioredoxin_domain"/>
</dbReference>
<gene>
    <name evidence="4" type="ORF">JIN85_09175</name>
</gene>
<dbReference type="Gene3D" id="3.40.30.10">
    <property type="entry name" value="Glutaredoxin"/>
    <property type="match status" value="1"/>
</dbReference>
<proteinExistence type="predicted"/>
<dbReference type="InterPro" id="IPR012336">
    <property type="entry name" value="Thioredoxin-like_fold"/>
</dbReference>
<dbReference type="RefSeq" id="WP_200269869.1">
    <property type="nucleotide sequence ID" value="NZ_JAENIJ010000012.1"/>
</dbReference>
<dbReference type="PANTHER" id="PTHR15337">
    <property type="entry name" value="ANTERIOR GRADIENT PROTEIN-RELATED"/>
    <property type="match status" value="1"/>
</dbReference>
<sequence>MKSRILRWAIATVTLTTPLHAEFRTWTSTEGSKIQAEFVKVENESVTLKLLNGSISTFPESKLSQADQEFIKSSQTTVAAPSASTEKEKPTVPENRKAKWLTRMDKAKQESEETGLPIFVLFTGTTWCPYCIKLEKAVFSEKEFKSYANQHLVLLMLDFGPGGTPNNRRDEKLAKEFGVKGFPTYFLTNSEGKQLASGGYHDGITPSEFAKWVDSNASKS</sequence>
<evidence type="ECO:0000256" key="1">
    <source>
        <dbReference type="ARBA" id="ARBA00022729"/>
    </source>
</evidence>
<dbReference type="GO" id="GO:0030674">
    <property type="term" value="F:protein-macromolecule adaptor activity"/>
    <property type="evidence" value="ECO:0007669"/>
    <property type="project" value="InterPro"/>
</dbReference>
<dbReference type="EMBL" id="JAENIJ010000012">
    <property type="protein sequence ID" value="MBK1882586.1"/>
    <property type="molecule type" value="Genomic_DNA"/>
</dbReference>
<accession>A0A934S859</accession>
<dbReference type="InterPro" id="IPR007131">
    <property type="entry name" value="SHD1"/>
</dbReference>
<dbReference type="InterPro" id="IPR051099">
    <property type="entry name" value="AGR/TXD"/>
</dbReference>
<dbReference type="GO" id="GO:0043130">
    <property type="term" value="F:ubiquitin binding"/>
    <property type="evidence" value="ECO:0007669"/>
    <property type="project" value="InterPro"/>
</dbReference>
<dbReference type="Pfam" id="PF03983">
    <property type="entry name" value="SHD1"/>
    <property type="match status" value="1"/>
</dbReference>
<keyword evidence="1" id="KW-0732">Signal</keyword>
<dbReference type="InterPro" id="IPR036249">
    <property type="entry name" value="Thioredoxin-like_sf"/>
</dbReference>
<keyword evidence="5" id="KW-1185">Reference proteome</keyword>
<protein>
    <submittedName>
        <fullName evidence="4">Thioredoxin family protein</fullName>
    </submittedName>
</protein>
<evidence type="ECO:0000259" key="3">
    <source>
        <dbReference type="PROSITE" id="PS51352"/>
    </source>
</evidence>
<feature type="region of interest" description="Disordered" evidence="2">
    <location>
        <begin position="75"/>
        <end position="96"/>
    </location>
</feature>
<dbReference type="Proteomes" id="UP000603141">
    <property type="component" value="Unassembled WGS sequence"/>
</dbReference>
<dbReference type="PANTHER" id="PTHR15337:SF11">
    <property type="entry name" value="THIOREDOXIN DOMAIN-CONTAINING PROTEIN"/>
    <property type="match status" value="1"/>
</dbReference>
<evidence type="ECO:0000313" key="5">
    <source>
        <dbReference type="Proteomes" id="UP000603141"/>
    </source>
</evidence>
<evidence type="ECO:0000256" key="2">
    <source>
        <dbReference type="SAM" id="MobiDB-lite"/>
    </source>
</evidence>
<dbReference type="AlphaFoldDB" id="A0A934S859"/>
<organism evidence="4 5">
    <name type="scientific">Luteolibacter pohnpeiensis</name>
    <dbReference type="NCBI Taxonomy" id="454153"/>
    <lineage>
        <taxon>Bacteria</taxon>
        <taxon>Pseudomonadati</taxon>
        <taxon>Verrucomicrobiota</taxon>
        <taxon>Verrucomicrobiia</taxon>
        <taxon>Verrucomicrobiales</taxon>
        <taxon>Verrucomicrobiaceae</taxon>
        <taxon>Luteolibacter</taxon>
    </lineage>
</organism>
<dbReference type="PROSITE" id="PS51352">
    <property type="entry name" value="THIOREDOXIN_2"/>
    <property type="match status" value="1"/>
</dbReference>
<name>A0A934S859_9BACT</name>
<feature type="compositionally biased region" description="Polar residues" evidence="2">
    <location>
        <begin position="75"/>
        <end position="84"/>
    </location>
</feature>
<dbReference type="SUPFAM" id="SSF52833">
    <property type="entry name" value="Thioredoxin-like"/>
    <property type="match status" value="1"/>
</dbReference>
<dbReference type="GO" id="GO:0042802">
    <property type="term" value="F:identical protein binding"/>
    <property type="evidence" value="ECO:0007669"/>
    <property type="project" value="InterPro"/>
</dbReference>
<comment type="caution">
    <text evidence="4">The sequence shown here is derived from an EMBL/GenBank/DDBJ whole genome shotgun (WGS) entry which is preliminary data.</text>
</comment>
<dbReference type="Pfam" id="PF13098">
    <property type="entry name" value="Thioredoxin_2"/>
    <property type="match status" value="1"/>
</dbReference>
<dbReference type="Gene3D" id="2.30.30.700">
    <property type="entry name" value="SLA1 homology domain 1"/>
    <property type="match status" value="1"/>
</dbReference>
<feature type="domain" description="Thioredoxin" evidence="3">
    <location>
        <begin position="74"/>
        <end position="218"/>
    </location>
</feature>
<reference evidence="4" key="1">
    <citation type="submission" date="2021-01" db="EMBL/GenBank/DDBJ databases">
        <title>Modified the classification status of verrucomicrobia.</title>
        <authorList>
            <person name="Feng X."/>
        </authorList>
    </citation>
    <scope>NUCLEOTIDE SEQUENCE</scope>
    <source>
        <strain evidence="4">KCTC 22041</strain>
    </source>
</reference>
<evidence type="ECO:0000313" key="4">
    <source>
        <dbReference type="EMBL" id="MBK1882586.1"/>
    </source>
</evidence>
<feature type="compositionally biased region" description="Basic and acidic residues" evidence="2">
    <location>
        <begin position="85"/>
        <end position="96"/>
    </location>
</feature>